<feature type="non-terminal residue" evidence="1">
    <location>
        <position position="1"/>
    </location>
</feature>
<sequence length="51" mass="6325">SILNMQDFFTKKKSKLNLQTKKYRKKWEWKEMKSTYSLNMFSAIFNCKMYS</sequence>
<reference evidence="1" key="1">
    <citation type="submission" date="2019-12" db="EMBL/GenBank/DDBJ databases">
        <authorList>
            <person name="Scholes J."/>
        </authorList>
    </citation>
    <scope>NUCLEOTIDE SEQUENCE</scope>
</reference>
<comment type="caution">
    <text evidence="1">The sequence shown here is derived from an EMBL/GenBank/DDBJ whole genome shotgun (WGS) entry which is preliminary data.</text>
</comment>
<organism evidence="1 2">
    <name type="scientific">Striga hermonthica</name>
    <name type="common">Purple witchweed</name>
    <name type="synonym">Buchnera hermonthica</name>
    <dbReference type="NCBI Taxonomy" id="68872"/>
    <lineage>
        <taxon>Eukaryota</taxon>
        <taxon>Viridiplantae</taxon>
        <taxon>Streptophyta</taxon>
        <taxon>Embryophyta</taxon>
        <taxon>Tracheophyta</taxon>
        <taxon>Spermatophyta</taxon>
        <taxon>Magnoliopsida</taxon>
        <taxon>eudicotyledons</taxon>
        <taxon>Gunneridae</taxon>
        <taxon>Pentapetalae</taxon>
        <taxon>asterids</taxon>
        <taxon>lamiids</taxon>
        <taxon>Lamiales</taxon>
        <taxon>Orobanchaceae</taxon>
        <taxon>Buchnereae</taxon>
        <taxon>Striga</taxon>
    </lineage>
</organism>
<gene>
    <name evidence="1" type="ORF">SHERM_27134</name>
</gene>
<dbReference type="AlphaFoldDB" id="A0A9N7NKP8"/>
<dbReference type="EMBL" id="CACSLK010027833">
    <property type="protein sequence ID" value="CAA0831822.1"/>
    <property type="molecule type" value="Genomic_DNA"/>
</dbReference>
<evidence type="ECO:0000313" key="1">
    <source>
        <dbReference type="EMBL" id="CAA0831822.1"/>
    </source>
</evidence>
<proteinExistence type="predicted"/>
<dbReference type="Proteomes" id="UP001153555">
    <property type="component" value="Unassembled WGS sequence"/>
</dbReference>
<feature type="non-terminal residue" evidence="1">
    <location>
        <position position="51"/>
    </location>
</feature>
<name>A0A9N7NKP8_STRHE</name>
<evidence type="ECO:0000313" key="2">
    <source>
        <dbReference type="Proteomes" id="UP001153555"/>
    </source>
</evidence>
<accession>A0A9N7NKP8</accession>
<protein>
    <submittedName>
        <fullName evidence="1">Uncharacterized protein</fullName>
    </submittedName>
</protein>
<keyword evidence="2" id="KW-1185">Reference proteome</keyword>